<dbReference type="Gene3D" id="3.10.450.50">
    <property type="match status" value="1"/>
</dbReference>
<dbReference type="RefSeq" id="WP_021290465.1">
    <property type="nucleotide sequence ID" value="NZ_BMPN01000007.1"/>
</dbReference>
<evidence type="ECO:0000313" key="1">
    <source>
        <dbReference type="EMBL" id="GGJ71972.1"/>
    </source>
</evidence>
<evidence type="ECO:0000313" key="2">
    <source>
        <dbReference type="Proteomes" id="UP000634435"/>
    </source>
</evidence>
<dbReference type="Proteomes" id="UP000634435">
    <property type="component" value="Unassembled WGS sequence"/>
</dbReference>
<accession>A0ABQ2DWQ7</accession>
<evidence type="ECO:0008006" key="3">
    <source>
        <dbReference type="Google" id="ProtNLM"/>
    </source>
</evidence>
<comment type="caution">
    <text evidence="1">The sequence shown here is derived from an EMBL/GenBank/DDBJ whole genome shotgun (WGS) entry which is preliminary data.</text>
</comment>
<sequence>MKKIGLFIACLFLITCIGCMKSDESKVEDLVTNYYQGLKEGNYEASLQLLGEEYLDFIGMTKREVIDEFEFAEKQGNSVSEIAVVSVKALDKASLSEEIPLPLQERITDSEHYLVKVNATREGGAEFLDYVLLALINGEWQIRGIASTIIN</sequence>
<protein>
    <recommendedName>
        <fullName evidence="3">DUF4878 domain-containing protein</fullName>
    </recommendedName>
</protein>
<reference evidence="2" key="1">
    <citation type="journal article" date="2019" name="Int. J. Syst. Evol. Microbiol.">
        <title>The Global Catalogue of Microorganisms (GCM) 10K type strain sequencing project: providing services to taxonomists for standard genome sequencing and annotation.</title>
        <authorList>
            <consortium name="The Broad Institute Genomics Platform"/>
            <consortium name="The Broad Institute Genome Sequencing Center for Infectious Disease"/>
            <person name="Wu L."/>
            <person name="Ma J."/>
        </authorList>
    </citation>
    <scope>NUCLEOTIDE SEQUENCE [LARGE SCALE GENOMIC DNA]</scope>
    <source>
        <strain evidence="2">JCM 30071</strain>
    </source>
</reference>
<proteinExistence type="predicted"/>
<keyword evidence="2" id="KW-1185">Reference proteome</keyword>
<gene>
    <name evidence="1" type="ORF">GCM10007111_36890</name>
</gene>
<dbReference type="EMBL" id="BMPN01000007">
    <property type="protein sequence ID" value="GGJ71972.1"/>
    <property type="molecule type" value="Genomic_DNA"/>
</dbReference>
<name>A0ABQ2DWQ7_9BACI</name>
<organism evidence="1 2">
    <name type="scientific">Virgibacillus kapii</name>
    <dbReference type="NCBI Taxonomy" id="1638645"/>
    <lineage>
        <taxon>Bacteria</taxon>
        <taxon>Bacillati</taxon>
        <taxon>Bacillota</taxon>
        <taxon>Bacilli</taxon>
        <taxon>Bacillales</taxon>
        <taxon>Bacillaceae</taxon>
        <taxon>Virgibacillus</taxon>
    </lineage>
</organism>